<dbReference type="EMBL" id="PGOL01001493">
    <property type="protein sequence ID" value="PKI57707.1"/>
    <property type="molecule type" value="Genomic_DNA"/>
</dbReference>
<evidence type="ECO:0000313" key="2">
    <source>
        <dbReference type="EMBL" id="PKI57707.1"/>
    </source>
</evidence>
<feature type="region of interest" description="Disordered" evidence="1">
    <location>
        <begin position="1"/>
        <end position="55"/>
    </location>
</feature>
<evidence type="ECO:0000256" key="1">
    <source>
        <dbReference type="SAM" id="MobiDB-lite"/>
    </source>
</evidence>
<accession>A0A2I0JN43</accession>
<comment type="caution">
    <text evidence="2">The sequence shown here is derived from an EMBL/GenBank/DDBJ whole genome shotgun (WGS) entry which is preliminary data.</text>
</comment>
<protein>
    <submittedName>
        <fullName evidence="2">Uncharacterized protein</fullName>
    </submittedName>
</protein>
<sequence>MQGRNPKVNARPEPDVRSKPNAINAGPEPNAGPKPNAVNAGPKPDAGLKPDAGPKPNAINAVLIGKCKKCESKGGWPASSSSLSDLSMIEPSVDEVDHVVSEYTPFAFCGGSVRSSCVGGLCRGAGRRPSKASLTKTIGKSA</sequence>
<dbReference type="Proteomes" id="UP000233551">
    <property type="component" value="Unassembled WGS sequence"/>
</dbReference>
<name>A0A2I0JN43_PUNGR</name>
<gene>
    <name evidence="2" type="ORF">CRG98_021897</name>
</gene>
<proteinExistence type="predicted"/>
<dbReference type="AlphaFoldDB" id="A0A2I0JN43"/>
<keyword evidence="3" id="KW-1185">Reference proteome</keyword>
<evidence type="ECO:0000313" key="3">
    <source>
        <dbReference type="Proteomes" id="UP000233551"/>
    </source>
</evidence>
<reference evidence="2 3" key="1">
    <citation type="submission" date="2017-11" db="EMBL/GenBank/DDBJ databases">
        <title>De-novo sequencing of pomegranate (Punica granatum L.) genome.</title>
        <authorList>
            <person name="Akparov Z."/>
            <person name="Amiraslanov A."/>
            <person name="Hajiyeva S."/>
            <person name="Abbasov M."/>
            <person name="Kaur K."/>
            <person name="Hamwieh A."/>
            <person name="Solovyev V."/>
            <person name="Salamov A."/>
            <person name="Braich B."/>
            <person name="Kosarev P."/>
            <person name="Mahmoud A."/>
            <person name="Hajiyev E."/>
            <person name="Babayeva S."/>
            <person name="Izzatullayeva V."/>
            <person name="Mammadov A."/>
            <person name="Mammadov A."/>
            <person name="Sharifova S."/>
            <person name="Ojaghi J."/>
            <person name="Eynullazada K."/>
            <person name="Bayramov B."/>
            <person name="Abdulazimova A."/>
            <person name="Shahmuradov I."/>
        </authorList>
    </citation>
    <scope>NUCLEOTIDE SEQUENCE [LARGE SCALE GENOMIC DNA]</scope>
    <source>
        <strain evidence="3">cv. AG2017</strain>
        <tissue evidence="2">Leaf</tissue>
    </source>
</reference>
<organism evidence="2 3">
    <name type="scientific">Punica granatum</name>
    <name type="common">Pomegranate</name>
    <dbReference type="NCBI Taxonomy" id="22663"/>
    <lineage>
        <taxon>Eukaryota</taxon>
        <taxon>Viridiplantae</taxon>
        <taxon>Streptophyta</taxon>
        <taxon>Embryophyta</taxon>
        <taxon>Tracheophyta</taxon>
        <taxon>Spermatophyta</taxon>
        <taxon>Magnoliopsida</taxon>
        <taxon>eudicotyledons</taxon>
        <taxon>Gunneridae</taxon>
        <taxon>Pentapetalae</taxon>
        <taxon>rosids</taxon>
        <taxon>malvids</taxon>
        <taxon>Myrtales</taxon>
        <taxon>Lythraceae</taxon>
        <taxon>Punica</taxon>
    </lineage>
</organism>